<comment type="pathway">
    <text evidence="1">Protein modification; peptidyl-diphthamide biosynthesis.</text>
</comment>
<comment type="caution">
    <text evidence="9">The sequence shown here is derived from an EMBL/GenBank/DDBJ whole genome shotgun (WGS) entry which is preliminary data.</text>
</comment>
<keyword evidence="4" id="KW-0378">Hydrolase</keyword>
<evidence type="ECO:0000256" key="8">
    <source>
        <dbReference type="PROSITE-ProRule" id="PRU00221"/>
    </source>
</evidence>
<keyword evidence="10" id="KW-1185">Reference proteome</keyword>
<dbReference type="Pfam" id="PF00400">
    <property type="entry name" value="WD40"/>
    <property type="match status" value="1"/>
</dbReference>
<keyword evidence="9" id="KW-0489">Methyltransferase</keyword>
<dbReference type="InterPro" id="IPR015943">
    <property type="entry name" value="WD40/YVTN_repeat-like_dom_sf"/>
</dbReference>
<dbReference type="PANTHER" id="PTHR46042:SF1">
    <property type="entry name" value="DIPHTHINE METHYLTRANSFERASE"/>
    <property type="match status" value="1"/>
</dbReference>
<dbReference type="GO" id="GO:0008168">
    <property type="term" value="F:methyltransferase activity"/>
    <property type="evidence" value="ECO:0007669"/>
    <property type="project" value="UniProtKB-KW"/>
</dbReference>
<dbReference type="GO" id="GO:0017183">
    <property type="term" value="P:protein histidyl modification to diphthamide"/>
    <property type="evidence" value="ECO:0007669"/>
    <property type="project" value="TreeGrafter"/>
</dbReference>
<dbReference type="InterPro" id="IPR052415">
    <property type="entry name" value="Diphthine_MTase"/>
</dbReference>
<dbReference type="EMBL" id="MTYJ01000230">
    <property type="protein sequence ID" value="OWA51511.1"/>
    <property type="molecule type" value="Genomic_DNA"/>
</dbReference>
<dbReference type="OrthoDB" id="1930760at2759"/>
<evidence type="ECO:0000256" key="2">
    <source>
        <dbReference type="ARBA" id="ARBA00022574"/>
    </source>
</evidence>
<name>A0A9X6NEY9_HYPEX</name>
<dbReference type="InterPro" id="IPR036322">
    <property type="entry name" value="WD40_repeat_dom_sf"/>
</dbReference>
<evidence type="ECO:0000256" key="4">
    <source>
        <dbReference type="ARBA" id="ARBA00022801"/>
    </source>
</evidence>
<dbReference type="GO" id="GO:0005737">
    <property type="term" value="C:cytoplasm"/>
    <property type="evidence" value="ECO:0007669"/>
    <property type="project" value="TreeGrafter"/>
</dbReference>
<evidence type="ECO:0000313" key="10">
    <source>
        <dbReference type="Proteomes" id="UP000192578"/>
    </source>
</evidence>
<dbReference type="AlphaFoldDB" id="A0A9X6NEY9"/>
<dbReference type="PROSITE" id="PS50082">
    <property type="entry name" value="WD_REPEATS_2"/>
    <property type="match status" value="1"/>
</dbReference>
<dbReference type="GO" id="GO:0032259">
    <property type="term" value="P:methylation"/>
    <property type="evidence" value="ECO:0007669"/>
    <property type="project" value="UniProtKB-KW"/>
</dbReference>
<keyword evidence="3" id="KW-0677">Repeat</keyword>
<organism evidence="9 10">
    <name type="scientific">Hypsibius exemplaris</name>
    <name type="common">Freshwater tardigrade</name>
    <dbReference type="NCBI Taxonomy" id="2072580"/>
    <lineage>
        <taxon>Eukaryota</taxon>
        <taxon>Metazoa</taxon>
        <taxon>Ecdysozoa</taxon>
        <taxon>Tardigrada</taxon>
        <taxon>Eutardigrada</taxon>
        <taxon>Parachela</taxon>
        <taxon>Hypsibioidea</taxon>
        <taxon>Hypsibiidae</taxon>
        <taxon>Hypsibius</taxon>
    </lineage>
</organism>
<gene>
    <name evidence="9" type="ORF">BV898_15990</name>
</gene>
<evidence type="ECO:0000256" key="3">
    <source>
        <dbReference type="ARBA" id="ARBA00022737"/>
    </source>
</evidence>
<dbReference type="Gene3D" id="2.130.10.10">
    <property type="entry name" value="YVTN repeat-like/Quinoprotein amine dehydrogenase"/>
    <property type="match status" value="1"/>
</dbReference>
<feature type="repeat" description="WD" evidence="8">
    <location>
        <begin position="204"/>
        <end position="237"/>
    </location>
</feature>
<evidence type="ECO:0000256" key="5">
    <source>
        <dbReference type="ARBA" id="ARBA00038092"/>
    </source>
</evidence>
<dbReference type="PROSITE" id="PS50294">
    <property type="entry name" value="WD_REPEATS_REGION"/>
    <property type="match status" value="1"/>
</dbReference>
<evidence type="ECO:0000313" key="9">
    <source>
        <dbReference type="EMBL" id="OWA51511.1"/>
    </source>
</evidence>
<evidence type="ECO:0000256" key="6">
    <source>
        <dbReference type="ARBA" id="ARBA00039131"/>
    </source>
</evidence>
<evidence type="ECO:0000256" key="1">
    <source>
        <dbReference type="ARBA" id="ARBA00005156"/>
    </source>
</evidence>
<dbReference type="GO" id="GO:0061685">
    <property type="term" value="F:diphthine methylesterase activity"/>
    <property type="evidence" value="ECO:0007669"/>
    <property type="project" value="UniProtKB-EC"/>
</dbReference>
<evidence type="ECO:0000256" key="7">
    <source>
        <dbReference type="ARBA" id="ARBA00047551"/>
    </source>
</evidence>
<protein>
    <recommendedName>
        <fullName evidence="6">methylated diphthine methylhydrolase</fullName>
        <ecNumber evidence="6">3.1.1.97</ecNumber>
    </recommendedName>
</protein>
<keyword evidence="9" id="KW-0808">Transferase</keyword>
<dbReference type="InterPro" id="IPR001680">
    <property type="entry name" value="WD40_rpt"/>
</dbReference>
<dbReference type="Proteomes" id="UP000192578">
    <property type="component" value="Unassembled WGS sequence"/>
</dbReference>
<sequence length="346" mass="37569">MSLSSLLKSFDTGLFAATCEYLRDGSLLCGTYQLLSGPENENGSQVGTRLGGLLMLSAEAAELKDPLEMSAGVLDIKPHPTDNLVAVMLADGSVNLMASGASETAGRARLMEQQRVAVTEGMCLAGAWSCKVGSLSVSDSKGGFSVVKPIEANYSVSERFEAVHGYEVWSVCWDHEKPDVVYTGGDDSLLKVTDVRAKSTVSTVRGHDAGVTSIVSDISLDNYVLSGSYDEHIRCWDKRLLKLPLSHLKLGGGVWRIKINPHRPNLLACACMQSGCRIVSISDAQEFQIVEDFMRDRQLVYGVDWLPVSRVSAHEADAQSGSVFHLAACSFYDHVLDTFSFRFENS</sequence>
<comment type="catalytic activity">
    <reaction evidence="7">
        <text>diphthine methyl ester-[translation elongation factor 2] + H2O = diphthine-[translation elongation factor 2] + methanol + H(+)</text>
        <dbReference type="Rhea" id="RHEA:42656"/>
        <dbReference type="Rhea" id="RHEA-COMP:10172"/>
        <dbReference type="Rhea" id="RHEA-COMP:10173"/>
        <dbReference type="ChEBI" id="CHEBI:15377"/>
        <dbReference type="ChEBI" id="CHEBI:15378"/>
        <dbReference type="ChEBI" id="CHEBI:17790"/>
        <dbReference type="ChEBI" id="CHEBI:79005"/>
        <dbReference type="ChEBI" id="CHEBI:82696"/>
        <dbReference type="EC" id="3.1.1.97"/>
    </reaction>
</comment>
<keyword evidence="2 8" id="KW-0853">WD repeat</keyword>
<dbReference type="PANTHER" id="PTHR46042">
    <property type="entry name" value="DIPHTHINE METHYLTRANSFERASE"/>
    <property type="match status" value="1"/>
</dbReference>
<dbReference type="SUPFAM" id="SSF50978">
    <property type="entry name" value="WD40 repeat-like"/>
    <property type="match status" value="1"/>
</dbReference>
<dbReference type="SMART" id="SM00320">
    <property type="entry name" value="WD40"/>
    <property type="match status" value="3"/>
</dbReference>
<reference evidence="10" key="1">
    <citation type="submission" date="2017-01" db="EMBL/GenBank/DDBJ databases">
        <title>Comparative genomics of anhydrobiosis in the tardigrade Hypsibius dujardini.</title>
        <authorList>
            <person name="Yoshida Y."/>
            <person name="Koutsovoulos G."/>
            <person name="Laetsch D."/>
            <person name="Stevens L."/>
            <person name="Kumar S."/>
            <person name="Horikawa D."/>
            <person name="Ishino K."/>
            <person name="Komine S."/>
            <person name="Tomita M."/>
            <person name="Blaxter M."/>
            <person name="Arakawa K."/>
        </authorList>
    </citation>
    <scope>NUCLEOTIDE SEQUENCE [LARGE SCALE GENOMIC DNA]</scope>
    <source>
        <strain evidence="10">Z151</strain>
    </source>
</reference>
<accession>A0A9X6NEY9</accession>
<proteinExistence type="inferred from homology"/>
<comment type="similarity">
    <text evidence="5">Belongs to the DPH7 family.</text>
</comment>
<dbReference type="EC" id="3.1.1.97" evidence="6"/>